<reference evidence="2 3" key="1">
    <citation type="submission" date="2020-03" db="EMBL/GenBank/DDBJ databases">
        <title>A novel species.</title>
        <authorList>
            <person name="Gao J."/>
        </authorList>
    </citation>
    <scope>NUCLEOTIDE SEQUENCE [LARGE SCALE GENOMIC DNA]</scope>
    <source>
        <strain evidence="2 3">QMT-12</strain>
    </source>
</reference>
<gene>
    <name evidence="2" type="ORF">HA039_29860</name>
</gene>
<protein>
    <submittedName>
        <fullName evidence="2">Uncharacterized protein</fullName>
    </submittedName>
</protein>
<name>A0A6G9H5Z4_9ACTN</name>
<keyword evidence="3" id="KW-1185">Reference proteome</keyword>
<dbReference type="RefSeq" id="WP_167034547.1">
    <property type="nucleotide sequence ID" value="NZ_CP050177.1"/>
</dbReference>
<evidence type="ECO:0000256" key="1">
    <source>
        <dbReference type="SAM" id="MobiDB-lite"/>
    </source>
</evidence>
<sequence length="136" mass="14634">MSTARQLALVELLCARAYPAARGPSGAGTSGPGYHLAELSRGEGSSGADQCEAEGGALAEILTHRFGEPHHLSLWSARVRGGEGEEIPEPWWELCTSVAYVRVWWTGLRWLALGVTQEAEHQPFRLLAAATDTDPP</sequence>
<feature type="region of interest" description="Disordered" evidence="1">
    <location>
        <begin position="22"/>
        <end position="50"/>
    </location>
</feature>
<dbReference type="Proteomes" id="UP000501179">
    <property type="component" value="Chromosome"/>
</dbReference>
<evidence type="ECO:0000313" key="3">
    <source>
        <dbReference type="Proteomes" id="UP000501179"/>
    </source>
</evidence>
<dbReference type="EMBL" id="CP050177">
    <property type="protein sequence ID" value="QIQ05953.1"/>
    <property type="molecule type" value="Genomic_DNA"/>
</dbReference>
<accession>A0A6G9H5Z4</accession>
<proteinExistence type="predicted"/>
<evidence type="ECO:0000313" key="2">
    <source>
        <dbReference type="EMBL" id="QIQ05953.1"/>
    </source>
</evidence>
<dbReference type="KEGG" id="slia:HA039_29860"/>
<organism evidence="2 3">
    <name type="scientific">Streptomyces liangshanensis</name>
    <dbReference type="NCBI Taxonomy" id="2717324"/>
    <lineage>
        <taxon>Bacteria</taxon>
        <taxon>Bacillati</taxon>
        <taxon>Actinomycetota</taxon>
        <taxon>Actinomycetes</taxon>
        <taxon>Kitasatosporales</taxon>
        <taxon>Streptomycetaceae</taxon>
        <taxon>Streptomyces</taxon>
    </lineage>
</organism>
<dbReference type="AlphaFoldDB" id="A0A6G9H5Z4"/>